<dbReference type="InterPro" id="IPR022193">
    <property type="entry name" value="DUF3718"/>
</dbReference>
<feature type="chain" id="PRO_5011629427" description="DUF3718 domain-containing protein" evidence="3">
    <location>
        <begin position="26"/>
        <end position="124"/>
    </location>
</feature>
<dbReference type="GO" id="GO:0030170">
    <property type="term" value="F:pyridoxal phosphate binding"/>
    <property type="evidence" value="ECO:0007669"/>
    <property type="project" value="InterPro"/>
</dbReference>
<dbReference type="RefSeq" id="WP_091978800.1">
    <property type="nucleotide sequence ID" value="NZ_FOLO01000001.1"/>
</dbReference>
<dbReference type="GO" id="GO:0006520">
    <property type="term" value="P:amino acid metabolic process"/>
    <property type="evidence" value="ECO:0007669"/>
    <property type="project" value="InterPro"/>
</dbReference>
<dbReference type="EMBL" id="FOLO01000001">
    <property type="protein sequence ID" value="SFB80100.1"/>
    <property type="molecule type" value="Genomic_DNA"/>
</dbReference>
<reference evidence="4 5" key="1">
    <citation type="submission" date="2016-10" db="EMBL/GenBank/DDBJ databases">
        <authorList>
            <person name="de Groot N.N."/>
        </authorList>
    </citation>
    <scope>NUCLEOTIDE SEQUENCE [LARGE SCALE GENOMIC DNA]</scope>
    <source>
        <strain evidence="4 5">DSM 6059</strain>
    </source>
</reference>
<name>A0A1I1E5A9_9GAMM</name>
<keyword evidence="3" id="KW-0732">Signal</keyword>
<evidence type="ECO:0000313" key="5">
    <source>
        <dbReference type="Proteomes" id="UP000198862"/>
    </source>
</evidence>
<proteinExistence type="predicted"/>
<dbReference type="STRING" id="1123010.SAMN02745724_00129"/>
<accession>A0A1I1E5A9</accession>
<evidence type="ECO:0000256" key="3">
    <source>
        <dbReference type="SAM" id="SignalP"/>
    </source>
</evidence>
<evidence type="ECO:0008006" key="6">
    <source>
        <dbReference type="Google" id="ProtNLM"/>
    </source>
</evidence>
<dbReference type="InterPro" id="IPR000634">
    <property type="entry name" value="Ser/Thr_deHydtase_PyrdxlP-BS"/>
</dbReference>
<dbReference type="OrthoDB" id="6197363at2"/>
<evidence type="ECO:0000256" key="1">
    <source>
        <dbReference type="ARBA" id="ARBA00001933"/>
    </source>
</evidence>
<feature type="signal peptide" evidence="3">
    <location>
        <begin position="1"/>
        <end position="25"/>
    </location>
</feature>
<keyword evidence="5" id="KW-1185">Reference proteome</keyword>
<sequence length="124" mass="13223">MKFKTTLVLSTLMSASIFVSMPTLANEQLAASLCDYVAADDKSRLRKKIKESRVKLRNIFSGVTCSGNNLLRHAMVNNADGTGQFMVKKLPKALLAAGGDVDWANSNGHSASPIVASIKARAGI</sequence>
<dbReference type="Proteomes" id="UP000198862">
    <property type="component" value="Unassembled WGS sequence"/>
</dbReference>
<protein>
    <recommendedName>
        <fullName evidence="6">DUF3718 domain-containing protein</fullName>
    </recommendedName>
</protein>
<dbReference type="AlphaFoldDB" id="A0A1I1E5A9"/>
<evidence type="ECO:0000313" key="4">
    <source>
        <dbReference type="EMBL" id="SFB80100.1"/>
    </source>
</evidence>
<comment type="cofactor">
    <cofactor evidence="1">
        <name>pyridoxal 5'-phosphate</name>
        <dbReference type="ChEBI" id="CHEBI:597326"/>
    </cofactor>
</comment>
<dbReference type="Pfam" id="PF12514">
    <property type="entry name" value="DUF3718"/>
    <property type="match status" value="1"/>
</dbReference>
<evidence type="ECO:0000256" key="2">
    <source>
        <dbReference type="ARBA" id="ARBA00022898"/>
    </source>
</evidence>
<gene>
    <name evidence="4" type="ORF">SAMN02745724_00129</name>
</gene>
<organism evidence="4 5">
    <name type="scientific">Pseudoalteromonas denitrificans DSM 6059</name>
    <dbReference type="NCBI Taxonomy" id="1123010"/>
    <lineage>
        <taxon>Bacteria</taxon>
        <taxon>Pseudomonadati</taxon>
        <taxon>Pseudomonadota</taxon>
        <taxon>Gammaproteobacteria</taxon>
        <taxon>Alteromonadales</taxon>
        <taxon>Pseudoalteromonadaceae</taxon>
        <taxon>Pseudoalteromonas</taxon>
    </lineage>
</organism>
<keyword evidence="2" id="KW-0663">Pyridoxal phosphate</keyword>
<dbReference type="PROSITE" id="PS00165">
    <property type="entry name" value="DEHYDRATASE_SER_THR"/>
    <property type="match status" value="1"/>
</dbReference>